<feature type="transmembrane region" description="Helical" evidence="2">
    <location>
        <begin position="211"/>
        <end position="232"/>
    </location>
</feature>
<feature type="coiled-coil region" evidence="1">
    <location>
        <begin position="15"/>
        <end position="77"/>
    </location>
</feature>
<reference evidence="3" key="1">
    <citation type="submission" date="2018-07" db="EMBL/GenBank/DDBJ databases">
        <title>Comparative genomics of catfishes provides insights into carnivory and benthic adaptation.</title>
        <authorList>
            <person name="Zhang Y."/>
            <person name="Wang D."/>
            <person name="Peng Z."/>
            <person name="Zheng S."/>
            <person name="Shao F."/>
            <person name="Tao W."/>
        </authorList>
    </citation>
    <scope>NUCLEOTIDE SEQUENCE</scope>
    <source>
        <strain evidence="3">Chongqing</strain>
    </source>
</reference>
<keyword evidence="2" id="KW-0812">Transmembrane</keyword>
<keyword evidence="4" id="KW-1185">Reference proteome</keyword>
<comment type="caution">
    <text evidence="3">The sequence shown here is derived from an EMBL/GenBank/DDBJ whole genome shotgun (WGS) entry which is preliminary data.</text>
</comment>
<evidence type="ECO:0000313" key="3">
    <source>
        <dbReference type="EMBL" id="KAI5611480.1"/>
    </source>
</evidence>
<keyword evidence="1" id="KW-0175">Coiled coil</keyword>
<dbReference type="EMBL" id="MU565691">
    <property type="protein sequence ID" value="KAI5611480.1"/>
    <property type="molecule type" value="Genomic_DNA"/>
</dbReference>
<evidence type="ECO:0000256" key="1">
    <source>
        <dbReference type="SAM" id="Coils"/>
    </source>
</evidence>
<dbReference type="Proteomes" id="UP001205998">
    <property type="component" value="Unassembled WGS sequence"/>
</dbReference>
<protein>
    <submittedName>
        <fullName evidence="3">Uncharacterized protein</fullName>
    </submittedName>
</protein>
<dbReference type="AlphaFoldDB" id="A0AAD5A8V6"/>
<keyword evidence="2" id="KW-1133">Transmembrane helix</keyword>
<name>A0AAD5A8V6_SILAS</name>
<sequence length="265" mass="30446">MDKTDGTDHHGSSYEVRLRRSNAQLRRENQDMRKRVGRLEILLSDVPDFEGEKNMMLEALGQSCEREQEALERLKEEEIASTCLEDALSDIYYIRGAQRKKRIRQRLVKRDVLQTGCDLMDAQHALVERDEILEKKDAEIVELVSLHENCSAHADETVTRIEDATKALDTTCAGTTTQEHLEGEIREVESKEIIITPPVKPKDRQYRVKDILVTACSFIFTLFLLLFIITSLTPECSSLWEFLLGGMAKHLLPFRSVYYIGPLDF</sequence>
<evidence type="ECO:0000256" key="2">
    <source>
        <dbReference type="SAM" id="Phobius"/>
    </source>
</evidence>
<evidence type="ECO:0000313" key="4">
    <source>
        <dbReference type="Proteomes" id="UP001205998"/>
    </source>
</evidence>
<gene>
    <name evidence="3" type="ORF">C0J50_4714</name>
</gene>
<proteinExistence type="predicted"/>
<keyword evidence="2" id="KW-0472">Membrane</keyword>
<organism evidence="3 4">
    <name type="scientific">Silurus asotus</name>
    <name type="common">Amur catfish</name>
    <name type="synonym">Parasilurus asotus</name>
    <dbReference type="NCBI Taxonomy" id="30991"/>
    <lineage>
        <taxon>Eukaryota</taxon>
        <taxon>Metazoa</taxon>
        <taxon>Chordata</taxon>
        <taxon>Craniata</taxon>
        <taxon>Vertebrata</taxon>
        <taxon>Euteleostomi</taxon>
        <taxon>Actinopterygii</taxon>
        <taxon>Neopterygii</taxon>
        <taxon>Teleostei</taxon>
        <taxon>Ostariophysi</taxon>
        <taxon>Siluriformes</taxon>
        <taxon>Siluridae</taxon>
        <taxon>Silurus</taxon>
    </lineage>
</organism>
<accession>A0AAD5A8V6</accession>